<name>A0A1H5XV11_9FLAO</name>
<dbReference type="RefSeq" id="WP_103913538.1">
    <property type="nucleotide sequence ID" value="NZ_FNUS01000003.1"/>
</dbReference>
<evidence type="ECO:0008006" key="3">
    <source>
        <dbReference type="Google" id="ProtNLM"/>
    </source>
</evidence>
<dbReference type="OrthoDB" id="1256006at2"/>
<evidence type="ECO:0000313" key="2">
    <source>
        <dbReference type="Proteomes" id="UP000236738"/>
    </source>
</evidence>
<sequence length="131" mass="15353">MIKNLVFSSTLFVFLACNNSSKDPIINQFINKLNNTNSAKEFVLENYNEKNNDIKIIYIKIVSDLLLNRKTLNIKKYSKVENYQYKLINMADSNKVYIISYKKESFLIKAENNKIKYLISLRKGNEVVGWL</sequence>
<protein>
    <recommendedName>
        <fullName evidence="3">Lipoprotein</fullName>
    </recommendedName>
</protein>
<gene>
    <name evidence="1" type="ORF">SAMN05421847_1564</name>
</gene>
<dbReference type="AlphaFoldDB" id="A0A1H5XV11"/>
<reference evidence="2" key="1">
    <citation type="submission" date="2016-10" db="EMBL/GenBank/DDBJ databases">
        <authorList>
            <person name="Varghese N."/>
            <person name="Submissions S."/>
        </authorList>
    </citation>
    <scope>NUCLEOTIDE SEQUENCE [LARGE SCALE GENOMIC DNA]</scope>
    <source>
        <strain evidence="2">DSM 21580</strain>
    </source>
</reference>
<dbReference type="EMBL" id="FNUS01000003">
    <property type="protein sequence ID" value="SEG15498.1"/>
    <property type="molecule type" value="Genomic_DNA"/>
</dbReference>
<keyword evidence="2" id="KW-1185">Reference proteome</keyword>
<evidence type="ECO:0000313" key="1">
    <source>
        <dbReference type="EMBL" id="SEG15498.1"/>
    </source>
</evidence>
<dbReference type="Proteomes" id="UP000236738">
    <property type="component" value="Unassembled WGS sequence"/>
</dbReference>
<proteinExistence type="predicted"/>
<accession>A0A1H5XV11</accession>
<dbReference type="PROSITE" id="PS51257">
    <property type="entry name" value="PROKAR_LIPOPROTEIN"/>
    <property type="match status" value="1"/>
</dbReference>
<organism evidence="1 2">
    <name type="scientific">Halpernia humi</name>
    <dbReference type="NCBI Taxonomy" id="493375"/>
    <lineage>
        <taxon>Bacteria</taxon>
        <taxon>Pseudomonadati</taxon>
        <taxon>Bacteroidota</taxon>
        <taxon>Flavobacteriia</taxon>
        <taxon>Flavobacteriales</taxon>
        <taxon>Weeksellaceae</taxon>
        <taxon>Chryseobacterium group</taxon>
        <taxon>Halpernia</taxon>
    </lineage>
</organism>